<dbReference type="InterPro" id="IPR025669">
    <property type="entry name" value="AAA_dom"/>
</dbReference>
<evidence type="ECO:0000313" key="20">
    <source>
        <dbReference type="EMBL" id="RVT90158.1"/>
    </source>
</evidence>
<evidence type="ECO:0000256" key="3">
    <source>
        <dbReference type="ARBA" id="ARBA00008883"/>
    </source>
</evidence>
<proteinExistence type="inferred from homology"/>
<dbReference type="Proteomes" id="UP000282971">
    <property type="component" value="Unassembled WGS sequence"/>
</dbReference>
<keyword evidence="9" id="KW-0547">Nucleotide-binding</keyword>
<keyword evidence="11" id="KW-0067">ATP-binding</keyword>
<dbReference type="InterPro" id="IPR027417">
    <property type="entry name" value="P-loop_NTPase"/>
</dbReference>
<comment type="subcellular location">
    <subcellularLocation>
        <location evidence="1">Cell inner membrane</location>
        <topology evidence="1">Multi-pass membrane protein</topology>
    </subcellularLocation>
</comment>
<evidence type="ECO:0000313" key="21">
    <source>
        <dbReference type="Proteomes" id="UP000282971"/>
    </source>
</evidence>
<evidence type="ECO:0000256" key="9">
    <source>
        <dbReference type="ARBA" id="ARBA00022741"/>
    </source>
</evidence>
<dbReference type="Pfam" id="PF13807">
    <property type="entry name" value="GNVR"/>
    <property type="match status" value="1"/>
</dbReference>
<evidence type="ECO:0000256" key="13">
    <source>
        <dbReference type="ARBA" id="ARBA00023136"/>
    </source>
</evidence>
<dbReference type="CDD" id="cd05387">
    <property type="entry name" value="BY-kinase"/>
    <property type="match status" value="1"/>
</dbReference>
<evidence type="ECO:0000256" key="12">
    <source>
        <dbReference type="ARBA" id="ARBA00022989"/>
    </source>
</evidence>
<keyword evidence="5" id="KW-1003">Cell membrane</keyword>
<dbReference type="InterPro" id="IPR050445">
    <property type="entry name" value="Bact_polysacc_biosynth/exp"/>
</dbReference>
<dbReference type="AlphaFoldDB" id="A0A437LXK9"/>
<comment type="catalytic activity">
    <reaction evidence="15">
        <text>L-tyrosyl-[protein] + ATP = O-phospho-L-tyrosyl-[protein] + ADP + H(+)</text>
        <dbReference type="Rhea" id="RHEA:10596"/>
        <dbReference type="Rhea" id="RHEA-COMP:10136"/>
        <dbReference type="Rhea" id="RHEA-COMP:20101"/>
        <dbReference type="ChEBI" id="CHEBI:15378"/>
        <dbReference type="ChEBI" id="CHEBI:30616"/>
        <dbReference type="ChEBI" id="CHEBI:46858"/>
        <dbReference type="ChEBI" id="CHEBI:61978"/>
        <dbReference type="ChEBI" id="CHEBI:456216"/>
        <dbReference type="EC" id="2.7.10.2"/>
    </reaction>
</comment>
<evidence type="ECO:0000256" key="5">
    <source>
        <dbReference type="ARBA" id="ARBA00022475"/>
    </source>
</evidence>
<name>A0A437LXK9_9SPHN</name>
<evidence type="ECO:0000256" key="11">
    <source>
        <dbReference type="ARBA" id="ARBA00022840"/>
    </source>
</evidence>
<dbReference type="EMBL" id="SACN01000003">
    <property type="protein sequence ID" value="RVT90158.1"/>
    <property type="molecule type" value="Genomic_DNA"/>
</dbReference>
<dbReference type="PANTHER" id="PTHR32309:SF13">
    <property type="entry name" value="FERRIC ENTEROBACTIN TRANSPORT PROTEIN FEPE"/>
    <property type="match status" value="1"/>
</dbReference>
<feature type="domain" description="AAA" evidence="18">
    <location>
        <begin position="562"/>
        <end position="690"/>
    </location>
</feature>
<comment type="similarity">
    <text evidence="3">Belongs to the etk/wzc family.</text>
</comment>
<dbReference type="InterPro" id="IPR003856">
    <property type="entry name" value="LPS_length_determ_N"/>
</dbReference>
<keyword evidence="21" id="KW-1185">Reference proteome</keyword>
<evidence type="ECO:0000256" key="16">
    <source>
        <dbReference type="SAM" id="Phobius"/>
    </source>
</evidence>
<dbReference type="Pfam" id="PF13614">
    <property type="entry name" value="AAA_31"/>
    <property type="match status" value="1"/>
</dbReference>
<feature type="domain" description="Tyrosine-protein kinase G-rich" evidence="19">
    <location>
        <begin position="408"/>
        <end position="479"/>
    </location>
</feature>
<evidence type="ECO:0000256" key="4">
    <source>
        <dbReference type="ARBA" id="ARBA00011903"/>
    </source>
</evidence>
<keyword evidence="14" id="KW-0829">Tyrosine-protein kinase</keyword>
<feature type="transmembrane region" description="Helical" evidence="16">
    <location>
        <begin position="48"/>
        <end position="66"/>
    </location>
</feature>
<keyword evidence="8 16" id="KW-0812">Transmembrane</keyword>
<dbReference type="EC" id="2.7.10.2" evidence="4"/>
<keyword evidence="13 16" id="KW-0472">Membrane</keyword>
<organism evidence="20 21">
    <name type="scientific">Sphingomonas crocodyli</name>
    <dbReference type="NCBI Taxonomy" id="1979270"/>
    <lineage>
        <taxon>Bacteria</taxon>
        <taxon>Pseudomonadati</taxon>
        <taxon>Pseudomonadota</taxon>
        <taxon>Alphaproteobacteria</taxon>
        <taxon>Sphingomonadales</taxon>
        <taxon>Sphingomonadaceae</taxon>
        <taxon>Sphingomonas</taxon>
    </lineage>
</organism>
<dbReference type="GO" id="GO:0005886">
    <property type="term" value="C:plasma membrane"/>
    <property type="evidence" value="ECO:0007669"/>
    <property type="project" value="UniProtKB-SubCell"/>
</dbReference>
<accession>A0A437LXK9</accession>
<reference evidence="20 21" key="1">
    <citation type="submission" date="2019-01" db="EMBL/GenBank/DDBJ databases">
        <authorList>
            <person name="Chen W.-M."/>
        </authorList>
    </citation>
    <scope>NUCLEOTIDE SEQUENCE [LARGE SCALE GENOMIC DNA]</scope>
    <source>
        <strain evidence="20 21">CCP-7</strain>
    </source>
</reference>
<evidence type="ECO:0000256" key="15">
    <source>
        <dbReference type="ARBA" id="ARBA00051245"/>
    </source>
</evidence>
<evidence type="ECO:0000256" key="1">
    <source>
        <dbReference type="ARBA" id="ARBA00004429"/>
    </source>
</evidence>
<evidence type="ECO:0000256" key="2">
    <source>
        <dbReference type="ARBA" id="ARBA00007316"/>
    </source>
</evidence>
<evidence type="ECO:0000256" key="10">
    <source>
        <dbReference type="ARBA" id="ARBA00022777"/>
    </source>
</evidence>
<dbReference type="Pfam" id="PF02706">
    <property type="entry name" value="Wzz"/>
    <property type="match status" value="1"/>
</dbReference>
<gene>
    <name evidence="20" type="ORF">EOD43_17790</name>
</gene>
<evidence type="ECO:0000259" key="19">
    <source>
        <dbReference type="Pfam" id="PF13807"/>
    </source>
</evidence>
<dbReference type="RefSeq" id="WP_127745409.1">
    <property type="nucleotide sequence ID" value="NZ_SACN01000003.1"/>
</dbReference>
<comment type="caution">
    <text evidence="20">The sequence shown here is derived from an EMBL/GenBank/DDBJ whole genome shotgun (WGS) entry which is preliminary data.</text>
</comment>
<keyword evidence="10" id="KW-0418">Kinase</keyword>
<keyword evidence="6" id="KW-0997">Cell inner membrane</keyword>
<dbReference type="InterPro" id="IPR032807">
    <property type="entry name" value="GNVR"/>
</dbReference>
<dbReference type="PANTHER" id="PTHR32309">
    <property type="entry name" value="TYROSINE-PROTEIN KINASE"/>
    <property type="match status" value="1"/>
</dbReference>
<evidence type="ECO:0000256" key="14">
    <source>
        <dbReference type="ARBA" id="ARBA00023137"/>
    </source>
</evidence>
<evidence type="ECO:0000259" key="18">
    <source>
        <dbReference type="Pfam" id="PF13614"/>
    </source>
</evidence>
<feature type="domain" description="Polysaccharide chain length determinant N-terminal" evidence="17">
    <location>
        <begin position="32"/>
        <end position="124"/>
    </location>
</feature>
<evidence type="ECO:0000256" key="6">
    <source>
        <dbReference type="ARBA" id="ARBA00022519"/>
    </source>
</evidence>
<dbReference type="InterPro" id="IPR005702">
    <property type="entry name" value="Wzc-like_C"/>
</dbReference>
<dbReference type="Gene3D" id="3.40.50.300">
    <property type="entry name" value="P-loop containing nucleotide triphosphate hydrolases"/>
    <property type="match status" value="1"/>
</dbReference>
<dbReference type="GO" id="GO:0004713">
    <property type="term" value="F:protein tyrosine kinase activity"/>
    <property type="evidence" value="ECO:0007669"/>
    <property type="project" value="TreeGrafter"/>
</dbReference>
<protein>
    <recommendedName>
        <fullName evidence="4">non-specific protein-tyrosine kinase</fullName>
        <ecNumber evidence="4">2.7.10.2</ecNumber>
    </recommendedName>
</protein>
<keyword evidence="12 16" id="KW-1133">Transmembrane helix</keyword>
<comment type="similarity">
    <text evidence="2">Belongs to the CpsD/CapB family.</text>
</comment>
<dbReference type="OrthoDB" id="230260at2"/>
<evidence type="ECO:0000259" key="17">
    <source>
        <dbReference type="Pfam" id="PF02706"/>
    </source>
</evidence>
<evidence type="ECO:0000256" key="7">
    <source>
        <dbReference type="ARBA" id="ARBA00022679"/>
    </source>
</evidence>
<dbReference type="SUPFAM" id="SSF52540">
    <property type="entry name" value="P-loop containing nucleoside triphosphate hydrolases"/>
    <property type="match status" value="1"/>
</dbReference>
<evidence type="ECO:0000256" key="8">
    <source>
        <dbReference type="ARBA" id="ARBA00022692"/>
    </source>
</evidence>
<keyword evidence="7" id="KW-0808">Transferase</keyword>
<sequence>MNNEITLYRDPELASQNLALTGGSAQATTDDRVNFGAIASILRRRRTLFLSIFLAIFALGVILTVTQTRIYSASAQVVIDTSKEQVAPGNQEEVLQQGALSSAQVDTEVLIISSRAMANKVAESLNLYKSAAFDPSNVQPGKLARLRSFVTGAPLPVSRRAYDAQAQREFVIDVLQRGLKVTRTGVTYMLVLSYESADPDFAAAVVNEYGRQYALDALARKREANQNALTFLSKRLDGLRKQAQADNEAVQQYRVAHNLLSVNAAQLTEQEVSIYNQQVAGARAAAAEDSARLAEARRQMRNGAAGEDVGESLQSGVVGSLKTQRASLASELANLESRYGERHPEVVKTKNQLAEIDRSIRDEIGKIVSGLNARVNVSQQRLNAVGSNLSGARSTLGTSNKALVGFAELSSKAETSQALYTAYLDRYKAAAAQDGTEKAEARVISWAQVPSQPSSPKVTLNIVLAGLLGMGAGLISAFLAELFFTGLTTGEDVETRVGVQYLGSIPLLGSLGKGKGPPIDAIVEKENVAFAEAFRALRAAIGYSSDVHAQVVLITSALPKEGKSTISACLSRIAALENEKVLLIDCDPHRRSVNSMIVERRDAGLFEVLRGDAEIEDALVLDEASGAWLLPFNDTRTQSSDILAGDAMAALIQKLRADFTYIVLDGAPVLPSADTRILATIADAVVFVARWRKVTDHAVKSALKLLPRGRINMAGIVLSQVDIRKQARFGHGDASYYFNQYKEYYS</sequence>